<evidence type="ECO:0000313" key="4">
    <source>
        <dbReference type="Proteomes" id="UP000031521"/>
    </source>
</evidence>
<feature type="transmembrane region" description="Helical" evidence="1">
    <location>
        <begin position="194"/>
        <end position="212"/>
    </location>
</feature>
<feature type="transmembrane region" description="Helical" evidence="1">
    <location>
        <begin position="284"/>
        <end position="303"/>
    </location>
</feature>
<dbReference type="Proteomes" id="UP000031521">
    <property type="component" value="Chromosome"/>
</dbReference>
<evidence type="ECO:0000256" key="1">
    <source>
        <dbReference type="SAM" id="Phobius"/>
    </source>
</evidence>
<dbReference type="GO" id="GO:0016020">
    <property type="term" value="C:membrane"/>
    <property type="evidence" value="ECO:0007669"/>
    <property type="project" value="InterPro"/>
</dbReference>
<feature type="transmembrane region" description="Helical" evidence="1">
    <location>
        <begin position="257"/>
        <end position="278"/>
    </location>
</feature>
<accession>A0A0B5E4H9</accession>
<dbReference type="InterPro" id="IPR037185">
    <property type="entry name" value="EmrE-like"/>
</dbReference>
<reference evidence="3 4" key="1">
    <citation type="journal article" date="2014" name="Int. J. Syst. Evol. Microbiol.">
        <title>Celeribacter indicus sp. nov., a polycyclic aromatic hydrocarbon-degrading bacterium from deep-sea sediment and reclassification of Huaishuia halophila as Celeribacter halophilus comb. nov.</title>
        <authorList>
            <person name="Lai Q."/>
            <person name="Cao J."/>
            <person name="Yuan J."/>
            <person name="Li F."/>
            <person name="Shao Z."/>
        </authorList>
    </citation>
    <scope>NUCLEOTIDE SEQUENCE [LARGE SCALE GENOMIC DNA]</scope>
    <source>
        <strain evidence="3">P73</strain>
    </source>
</reference>
<feature type="transmembrane region" description="Helical" evidence="1">
    <location>
        <begin position="168"/>
        <end position="187"/>
    </location>
</feature>
<dbReference type="KEGG" id="cid:P73_3555"/>
<dbReference type="SUPFAM" id="SSF103481">
    <property type="entry name" value="Multidrug resistance efflux transporter EmrE"/>
    <property type="match status" value="2"/>
</dbReference>
<evidence type="ECO:0000313" key="3">
    <source>
        <dbReference type="EMBL" id="AJE48270.1"/>
    </source>
</evidence>
<feature type="transmembrane region" description="Helical" evidence="1">
    <location>
        <begin position="87"/>
        <end position="106"/>
    </location>
</feature>
<protein>
    <recommendedName>
        <fullName evidence="2">EamA domain-containing protein</fullName>
    </recommendedName>
</protein>
<proteinExistence type="predicted"/>
<dbReference type="HOGENOM" id="CLU_067094_0_0_5"/>
<keyword evidence="1" id="KW-1133">Transmembrane helix</keyword>
<dbReference type="Pfam" id="PF00892">
    <property type="entry name" value="EamA"/>
    <property type="match status" value="2"/>
</dbReference>
<dbReference type="AlphaFoldDB" id="A0A0B5E4H9"/>
<keyword evidence="1" id="KW-0812">Transmembrane</keyword>
<feature type="transmembrane region" description="Helical" evidence="1">
    <location>
        <begin position="224"/>
        <end position="245"/>
    </location>
</feature>
<feature type="transmembrane region" description="Helical" evidence="1">
    <location>
        <begin position="55"/>
        <end position="75"/>
    </location>
</feature>
<sequence>MNSAISHSFSWFQASWLPNKPLPPRGKAVGLAGGAVLFWSTWPTLATVAGAAPPFLVFGLASAIGFVIAFLISAAQGHARAFVRTSPGTMAFVATALLVNNVLYLMAMPRIGPAEANVVAYLWPVMLVTILSVTRGERLSFLAKTGICLGFLGAALAIGPTFEHGFDEFGILLAFLSGLTFAVYAAIRSAAKGTGEVIGPSMGILAVMALLAHCMFEERTTLSAVQWFAVAGIGIAPLTLSNVLWDKATRTGFASTISGIAYLTPVGSIALLALFGVATVSWGALLGALLVVIGAVAASGLLAKRAKPPRGE</sequence>
<feature type="transmembrane region" description="Helical" evidence="1">
    <location>
        <begin position="118"/>
        <end position="134"/>
    </location>
</feature>
<name>A0A0B5E4H9_9RHOB</name>
<organism evidence="3 4">
    <name type="scientific">Celeribacter indicus</name>
    <dbReference type="NCBI Taxonomy" id="1208324"/>
    <lineage>
        <taxon>Bacteria</taxon>
        <taxon>Pseudomonadati</taxon>
        <taxon>Pseudomonadota</taxon>
        <taxon>Alphaproteobacteria</taxon>
        <taxon>Rhodobacterales</taxon>
        <taxon>Roseobacteraceae</taxon>
        <taxon>Celeribacter</taxon>
    </lineage>
</organism>
<dbReference type="EMBL" id="CP004393">
    <property type="protein sequence ID" value="AJE48270.1"/>
    <property type="molecule type" value="Genomic_DNA"/>
</dbReference>
<feature type="domain" description="EamA" evidence="2">
    <location>
        <begin position="169"/>
        <end position="297"/>
    </location>
</feature>
<dbReference type="InterPro" id="IPR000620">
    <property type="entry name" value="EamA_dom"/>
</dbReference>
<feature type="domain" description="EamA" evidence="2">
    <location>
        <begin position="29"/>
        <end position="157"/>
    </location>
</feature>
<evidence type="ECO:0000259" key="2">
    <source>
        <dbReference type="Pfam" id="PF00892"/>
    </source>
</evidence>
<keyword evidence="4" id="KW-1185">Reference proteome</keyword>
<dbReference type="RefSeq" id="WP_043870634.1">
    <property type="nucleotide sequence ID" value="NZ_FNNW01000006.1"/>
</dbReference>
<feature type="transmembrane region" description="Helical" evidence="1">
    <location>
        <begin position="141"/>
        <end position="162"/>
    </location>
</feature>
<gene>
    <name evidence="3" type="ORF">P73_3555</name>
</gene>
<keyword evidence="1" id="KW-0472">Membrane</keyword>